<dbReference type="InterPro" id="IPR036259">
    <property type="entry name" value="MFS_trans_sf"/>
</dbReference>
<organism evidence="7 8">
    <name type="scientific">Streptosporangium lutulentum</name>
    <dbReference type="NCBI Taxonomy" id="1461250"/>
    <lineage>
        <taxon>Bacteria</taxon>
        <taxon>Bacillati</taxon>
        <taxon>Actinomycetota</taxon>
        <taxon>Actinomycetes</taxon>
        <taxon>Streptosporangiales</taxon>
        <taxon>Streptosporangiaceae</taxon>
        <taxon>Streptosporangium</taxon>
    </lineage>
</organism>
<evidence type="ECO:0000256" key="3">
    <source>
        <dbReference type="ARBA" id="ARBA00022989"/>
    </source>
</evidence>
<reference evidence="7 8" key="1">
    <citation type="submission" date="2023-07" db="EMBL/GenBank/DDBJ databases">
        <title>Sequencing the genomes of 1000 actinobacteria strains.</title>
        <authorList>
            <person name="Klenk H.-P."/>
        </authorList>
    </citation>
    <scope>NUCLEOTIDE SEQUENCE [LARGE SCALE GENOMIC DNA]</scope>
    <source>
        <strain evidence="7 8">DSM 46740</strain>
    </source>
</reference>
<evidence type="ECO:0000313" key="8">
    <source>
        <dbReference type="Proteomes" id="UP001225356"/>
    </source>
</evidence>
<proteinExistence type="predicted"/>
<keyword evidence="3 5" id="KW-1133">Transmembrane helix</keyword>
<feature type="transmembrane region" description="Helical" evidence="5">
    <location>
        <begin position="229"/>
        <end position="250"/>
    </location>
</feature>
<dbReference type="InterPro" id="IPR011701">
    <property type="entry name" value="MFS"/>
</dbReference>
<feature type="domain" description="Major facilitator superfamily (MFS) profile" evidence="6">
    <location>
        <begin position="14"/>
        <end position="409"/>
    </location>
</feature>
<evidence type="ECO:0000256" key="5">
    <source>
        <dbReference type="SAM" id="Phobius"/>
    </source>
</evidence>
<gene>
    <name evidence="7" type="ORF">J2853_002030</name>
</gene>
<name>A0ABT9Q7V8_9ACTN</name>
<dbReference type="RefSeq" id="WP_307556695.1">
    <property type="nucleotide sequence ID" value="NZ_JAUSQU010000001.1"/>
</dbReference>
<evidence type="ECO:0000256" key="4">
    <source>
        <dbReference type="ARBA" id="ARBA00023136"/>
    </source>
</evidence>
<dbReference type="Gene3D" id="1.20.1250.20">
    <property type="entry name" value="MFS general substrate transporter like domains"/>
    <property type="match status" value="2"/>
</dbReference>
<feature type="transmembrane region" description="Helical" evidence="5">
    <location>
        <begin position="382"/>
        <end position="400"/>
    </location>
</feature>
<sequence>MSAGGFTFRTRRYRWVVLGVATFTQAASGFFVQGIGAMGVHLQRDLNLSTAQLGLLLSAAQLVPLVGFLVAGELLDRYNERWIVGTGACVVAVSLGVGSMAPGYTSLLLVLLIVGAGYSTVQPGGSKSVASWFDASQRGLAMGIRQAGLPLGGVLAAAALPFLATAFGWRVTLMAGGLVALLGAVAFMCLYRRPPTQSPAPHGAEPHASPASGLGARLRTLREPPMVKIVLSGMSLVSVHSGIGVLTVLYLHETTSVEAGTAALVLVATQGAGVAGRVCLAAWSDRSRSGRYGSVVTCMVAVTMGMTALTTPMGHSPAAACLLFVWLGFFGIGWYGPWVAYVAESAPPGKTGFALGLAMAVNQIAVILVPPVLGLLKDLTDSFVPAWSLLSMMTVVALTVTARGERHHRRDPFRHRTTA</sequence>
<dbReference type="InterPro" id="IPR052952">
    <property type="entry name" value="MFS-Transporter"/>
</dbReference>
<dbReference type="PANTHER" id="PTHR23527">
    <property type="entry name" value="BLL3282 PROTEIN"/>
    <property type="match status" value="1"/>
</dbReference>
<dbReference type="CDD" id="cd17475">
    <property type="entry name" value="MFS_MT3072_like"/>
    <property type="match status" value="1"/>
</dbReference>
<dbReference type="InterPro" id="IPR020846">
    <property type="entry name" value="MFS_dom"/>
</dbReference>
<dbReference type="PANTHER" id="PTHR23527:SF1">
    <property type="entry name" value="BLL3282 PROTEIN"/>
    <property type="match status" value="1"/>
</dbReference>
<keyword evidence="8" id="KW-1185">Reference proteome</keyword>
<dbReference type="Proteomes" id="UP001225356">
    <property type="component" value="Unassembled WGS sequence"/>
</dbReference>
<feature type="transmembrane region" description="Helical" evidence="5">
    <location>
        <begin position="353"/>
        <end position="376"/>
    </location>
</feature>
<evidence type="ECO:0000256" key="2">
    <source>
        <dbReference type="ARBA" id="ARBA00022692"/>
    </source>
</evidence>
<keyword evidence="4 5" id="KW-0472">Membrane</keyword>
<feature type="transmembrane region" description="Helical" evidence="5">
    <location>
        <begin position="55"/>
        <end position="75"/>
    </location>
</feature>
<feature type="transmembrane region" description="Helical" evidence="5">
    <location>
        <begin position="292"/>
        <end position="311"/>
    </location>
</feature>
<feature type="transmembrane region" description="Helical" evidence="5">
    <location>
        <begin position="262"/>
        <end position="280"/>
    </location>
</feature>
<dbReference type="PROSITE" id="PS50850">
    <property type="entry name" value="MFS"/>
    <property type="match status" value="1"/>
</dbReference>
<dbReference type="EMBL" id="JAUSQU010000001">
    <property type="protein sequence ID" value="MDP9842819.1"/>
    <property type="molecule type" value="Genomic_DNA"/>
</dbReference>
<feature type="transmembrane region" description="Helical" evidence="5">
    <location>
        <begin position="12"/>
        <end position="35"/>
    </location>
</feature>
<protein>
    <submittedName>
        <fullName evidence="7">MFS family arabinose efflux permease</fullName>
    </submittedName>
</protein>
<evidence type="ECO:0000259" key="6">
    <source>
        <dbReference type="PROSITE" id="PS50850"/>
    </source>
</evidence>
<evidence type="ECO:0000313" key="7">
    <source>
        <dbReference type="EMBL" id="MDP9842819.1"/>
    </source>
</evidence>
<comment type="caution">
    <text evidence="7">The sequence shown here is derived from an EMBL/GenBank/DDBJ whole genome shotgun (WGS) entry which is preliminary data.</text>
</comment>
<feature type="transmembrane region" description="Helical" evidence="5">
    <location>
        <begin position="173"/>
        <end position="191"/>
    </location>
</feature>
<evidence type="ECO:0000256" key="1">
    <source>
        <dbReference type="ARBA" id="ARBA00004651"/>
    </source>
</evidence>
<dbReference type="SUPFAM" id="SSF103473">
    <property type="entry name" value="MFS general substrate transporter"/>
    <property type="match status" value="1"/>
</dbReference>
<comment type="subcellular location">
    <subcellularLocation>
        <location evidence="1">Cell membrane</location>
        <topology evidence="1">Multi-pass membrane protein</topology>
    </subcellularLocation>
</comment>
<feature type="transmembrane region" description="Helical" evidence="5">
    <location>
        <begin position="317"/>
        <end position="341"/>
    </location>
</feature>
<dbReference type="Pfam" id="PF07690">
    <property type="entry name" value="MFS_1"/>
    <property type="match status" value="1"/>
</dbReference>
<keyword evidence="2 5" id="KW-0812">Transmembrane</keyword>
<accession>A0ABT9Q7V8</accession>